<reference evidence="5 6" key="1">
    <citation type="journal article" date="2013" name="BMC Genomics">
        <title>The miniature genome of a carnivorous plant Genlisea aurea contains a low number of genes and short non-coding sequences.</title>
        <authorList>
            <person name="Leushkin E.V."/>
            <person name="Sutormin R.A."/>
            <person name="Nabieva E.R."/>
            <person name="Penin A.A."/>
            <person name="Kondrashov A.S."/>
            <person name="Logacheva M.D."/>
        </authorList>
    </citation>
    <scope>NUCLEOTIDE SEQUENCE [LARGE SCALE GENOMIC DNA]</scope>
</reference>
<dbReference type="PANTHER" id="PTHR10434:SF11">
    <property type="entry name" value="1-ACYL-SN-GLYCEROL-3-PHOSPHATE ACYLTRANSFERASE"/>
    <property type="match status" value="1"/>
</dbReference>
<evidence type="ECO:0000256" key="1">
    <source>
        <dbReference type="ARBA" id="ARBA00022679"/>
    </source>
</evidence>
<dbReference type="GO" id="GO:0005783">
    <property type="term" value="C:endoplasmic reticulum"/>
    <property type="evidence" value="ECO:0007669"/>
    <property type="project" value="TreeGrafter"/>
</dbReference>
<keyword evidence="6" id="KW-1185">Reference proteome</keyword>
<evidence type="ECO:0000313" key="6">
    <source>
        <dbReference type="Proteomes" id="UP000015453"/>
    </source>
</evidence>
<comment type="caution">
    <text evidence="5">The sequence shown here is derived from an EMBL/GenBank/DDBJ whole genome shotgun (WGS) entry which is preliminary data.</text>
</comment>
<feature type="non-terminal residue" evidence="5">
    <location>
        <position position="256"/>
    </location>
</feature>
<evidence type="ECO:0000256" key="3">
    <source>
        <dbReference type="SAM" id="Phobius"/>
    </source>
</evidence>
<dbReference type="OrthoDB" id="202234at2759"/>
<feature type="non-terminal residue" evidence="5">
    <location>
        <position position="1"/>
    </location>
</feature>
<dbReference type="SUPFAM" id="SSF69593">
    <property type="entry name" value="Glycerol-3-phosphate (1)-acyltransferase"/>
    <property type="match status" value="1"/>
</dbReference>
<proteinExistence type="predicted"/>
<dbReference type="InterPro" id="IPR002123">
    <property type="entry name" value="Plipid/glycerol_acylTrfase"/>
</dbReference>
<dbReference type="PANTHER" id="PTHR10434">
    <property type="entry name" value="1-ACYL-SN-GLYCEROL-3-PHOSPHATE ACYLTRANSFERASE"/>
    <property type="match status" value="1"/>
</dbReference>
<gene>
    <name evidence="5" type="ORF">M569_06354</name>
</gene>
<organism evidence="5 6">
    <name type="scientific">Genlisea aurea</name>
    <dbReference type="NCBI Taxonomy" id="192259"/>
    <lineage>
        <taxon>Eukaryota</taxon>
        <taxon>Viridiplantae</taxon>
        <taxon>Streptophyta</taxon>
        <taxon>Embryophyta</taxon>
        <taxon>Tracheophyta</taxon>
        <taxon>Spermatophyta</taxon>
        <taxon>Magnoliopsida</taxon>
        <taxon>eudicotyledons</taxon>
        <taxon>Gunneridae</taxon>
        <taxon>Pentapetalae</taxon>
        <taxon>asterids</taxon>
        <taxon>lamiids</taxon>
        <taxon>Lamiales</taxon>
        <taxon>Lentibulariaceae</taxon>
        <taxon>Genlisea</taxon>
    </lineage>
</organism>
<keyword evidence="3" id="KW-0812">Transmembrane</keyword>
<dbReference type="EMBL" id="AUSU01002625">
    <property type="protein sequence ID" value="EPS68411.1"/>
    <property type="molecule type" value="Genomic_DNA"/>
</dbReference>
<evidence type="ECO:0000256" key="2">
    <source>
        <dbReference type="ARBA" id="ARBA00023315"/>
    </source>
</evidence>
<dbReference type="GO" id="GO:0006654">
    <property type="term" value="P:phosphatidic acid biosynthetic process"/>
    <property type="evidence" value="ECO:0007669"/>
    <property type="project" value="TreeGrafter"/>
</dbReference>
<dbReference type="Proteomes" id="UP000015453">
    <property type="component" value="Unassembled WGS sequence"/>
</dbReference>
<feature type="transmembrane region" description="Helical" evidence="3">
    <location>
        <begin position="20"/>
        <end position="44"/>
    </location>
</feature>
<keyword evidence="3" id="KW-0472">Membrane</keyword>
<dbReference type="AlphaFoldDB" id="S8CU58"/>
<dbReference type="GO" id="GO:0003841">
    <property type="term" value="F:1-acylglycerol-3-phosphate O-acyltransferase activity"/>
    <property type="evidence" value="ECO:0007669"/>
    <property type="project" value="TreeGrafter"/>
</dbReference>
<evidence type="ECO:0000259" key="4">
    <source>
        <dbReference type="SMART" id="SM00563"/>
    </source>
</evidence>
<feature type="domain" description="Phospholipid/glycerol acyltransferase" evidence="4">
    <location>
        <begin position="85"/>
        <end position="200"/>
    </location>
</feature>
<keyword evidence="3" id="KW-1133">Transmembrane helix</keyword>
<dbReference type="CDD" id="cd07989">
    <property type="entry name" value="LPLAT_AGPAT-like"/>
    <property type="match status" value="1"/>
</dbReference>
<dbReference type="SMART" id="SM00563">
    <property type="entry name" value="PlsC"/>
    <property type="match status" value="1"/>
</dbReference>
<keyword evidence="2" id="KW-0012">Acyltransferase</keyword>
<keyword evidence="1" id="KW-0808">Transferase</keyword>
<protein>
    <recommendedName>
        <fullName evidence="4">Phospholipid/glycerol acyltransferase domain-containing protein</fullName>
    </recommendedName>
</protein>
<dbReference type="Pfam" id="PF01553">
    <property type="entry name" value="Acyltransferase"/>
    <property type="match status" value="1"/>
</dbReference>
<name>S8CU58_9LAMI</name>
<sequence length="256" mass="28990">PENKVNEDEDGLFSILISWLRIFLCCVSMTLTTLIWSMIMVILLPWPYLRIKQGNIYGHVSGRLLMGILGNPIKIEGGQYRNEPAIYVCNHASVLDVILTMWLTPTGTVGIAKKEVIFYPLFGQLFLLANHLRIDRSNPKAAIESMKQAGDAVVKNNLSLIMFPEGTRSKTGRLLPFKKGFVHLAVQTRRRVVPIVIAGTHRAWRKGSMRVRPVSITVRFLPPIGTDDWTLDRVDEHVKMVRDVFVHELPASQRPL</sequence>
<evidence type="ECO:0000313" key="5">
    <source>
        <dbReference type="EMBL" id="EPS68411.1"/>
    </source>
</evidence>
<accession>S8CU58</accession>